<sequence>MQFELRKDGSEPPTLNFVLIPGAGFGGWVWRDVVRLLQNQGHRVLTPTLAGVAECQHLISDEVGLSSHAREIVAAVVDNNLDNVVLVGWSYGGAVAAASIPELYSRVRSAIFLDAFLPIDSRPLLEYLPTALQAQLTTWQREGSELTITLGNAAWFGLRDPILHSEVEERLSPHPGRPFFEPLTPLDLSRNVAYSYIRCTQFPFPAFDKAVHLAQNTGVFTVQYLDSGHLSMLTHPSLLAQTLMELGSRYREVDQCQRLQR</sequence>
<comment type="caution">
    <text evidence="2">The sequence shown here is derived from an EMBL/GenBank/DDBJ whole genome shotgun (WGS) entry which is preliminary data.</text>
</comment>
<dbReference type="AlphaFoldDB" id="A0A3M5KTZ5"/>
<dbReference type="PANTHER" id="PTHR37017:SF11">
    <property type="entry name" value="ESTERASE_LIPASE_THIOESTERASE DOMAIN-CONTAINING PROTEIN"/>
    <property type="match status" value="1"/>
</dbReference>
<dbReference type="PANTHER" id="PTHR37017">
    <property type="entry name" value="AB HYDROLASE-1 DOMAIN-CONTAINING PROTEIN-RELATED"/>
    <property type="match status" value="1"/>
</dbReference>
<gene>
    <name evidence="2" type="ORF">ALP48_200050</name>
</gene>
<dbReference type="Pfam" id="PF12697">
    <property type="entry name" value="Abhydrolase_6"/>
    <property type="match status" value="1"/>
</dbReference>
<dbReference type="RefSeq" id="WP_024651687.1">
    <property type="nucleotide sequence ID" value="NZ_LJRH01000380.1"/>
</dbReference>
<protein>
    <recommendedName>
        <fullName evidence="1">AB hydrolase-1 domain-containing protein</fullName>
    </recommendedName>
</protein>
<dbReference type="Gene3D" id="3.40.50.1820">
    <property type="entry name" value="alpha/beta hydrolase"/>
    <property type="match status" value="1"/>
</dbReference>
<dbReference type="Proteomes" id="UP000268096">
    <property type="component" value="Unassembled WGS sequence"/>
</dbReference>
<accession>A0A3M5KTZ5</accession>
<evidence type="ECO:0000313" key="3">
    <source>
        <dbReference type="Proteomes" id="UP000268096"/>
    </source>
</evidence>
<proteinExistence type="predicted"/>
<dbReference type="InterPro" id="IPR000073">
    <property type="entry name" value="AB_hydrolase_1"/>
</dbReference>
<organism evidence="2 3">
    <name type="scientific">Pseudomonas syringae pv. solidagae</name>
    <dbReference type="NCBI Taxonomy" id="264458"/>
    <lineage>
        <taxon>Bacteria</taxon>
        <taxon>Pseudomonadati</taxon>
        <taxon>Pseudomonadota</taxon>
        <taxon>Gammaproteobacteria</taxon>
        <taxon>Pseudomonadales</taxon>
        <taxon>Pseudomonadaceae</taxon>
        <taxon>Pseudomonas</taxon>
        <taxon>Pseudomonas syringae</taxon>
    </lineage>
</organism>
<dbReference type="SUPFAM" id="SSF53474">
    <property type="entry name" value="alpha/beta-Hydrolases"/>
    <property type="match status" value="1"/>
</dbReference>
<feature type="domain" description="AB hydrolase-1" evidence="1">
    <location>
        <begin position="17"/>
        <end position="241"/>
    </location>
</feature>
<name>A0A3M5KTZ5_PSESX</name>
<dbReference type="InterPro" id="IPR029058">
    <property type="entry name" value="AB_hydrolase_fold"/>
</dbReference>
<reference evidence="2 3" key="1">
    <citation type="submission" date="2018-08" db="EMBL/GenBank/DDBJ databases">
        <title>Recombination of ecologically and evolutionarily significant loci maintains genetic cohesion in the Pseudomonas syringae species complex.</title>
        <authorList>
            <person name="Dillon M."/>
            <person name="Thakur S."/>
            <person name="Almeida R.N.D."/>
            <person name="Weir B.S."/>
            <person name="Guttman D.S."/>
        </authorList>
    </citation>
    <scope>NUCLEOTIDE SEQUENCE [LARGE SCALE GENOMIC DNA]</scope>
    <source>
        <strain evidence="2 3">ICMP 16926</strain>
    </source>
</reference>
<dbReference type="InterPro" id="IPR052897">
    <property type="entry name" value="Sec-Metab_Biosynth_Hydrolase"/>
</dbReference>
<evidence type="ECO:0000313" key="2">
    <source>
        <dbReference type="EMBL" id="RMT38760.1"/>
    </source>
</evidence>
<evidence type="ECO:0000259" key="1">
    <source>
        <dbReference type="Pfam" id="PF12697"/>
    </source>
</evidence>
<dbReference type="EMBL" id="RBTH01000388">
    <property type="protein sequence ID" value="RMT38760.1"/>
    <property type="molecule type" value="Genomic_DNA"/>
</dbReference>